<gene>
    <name evidence="4" type="ORF">GSPATT00030985001</name>
</gene>
<dbReference type="HOGENOM" id="CLU_295703_0_0_1"/>
<dbReference type="RefSeq" id="XP_001428154.1">
    <property type="nucleotide sequence ID" value="XM_001428117.1"/>
</dbReference>
<keyword evidence="2" id="KW-0812">Transmembrane</keyword>
<evidence type="ECO:0000259" key="3">
    <source>
        <dbReference type="PROSITE" id="PS50042"/>
    </source>
</evidence>
<feature type="transmembrane region" description="Helical" evidence="2">
    <location>
        <begin position="281"/>
        <end position="300"/>
    </location>
</feature>
<dbReference type="SUPFAM" id="SSF51206">
    <property type="entry name" value="cAMP-binding domain-like"/>
    <property type="match status" value="1"/>
</dbReference>
<dbReference type="STRING" id="5888.A0BQD9"/>
<reference evidence="4 5" key="1">
    <citation type="journal article" date="2006" name="Nature">
        <title>Global trends of whole-genome duplications revealed by the ciliate Paramecium tetraurelia.</title>
        <authorList>
            <consortium name="Genoscope"/>
            <person name="Aury J.-M."/>
            <person name="Jaillon O."/>
            <person name="Duret L."/>
            <person name="Noel B."/>
            <person name="Jubin C."/>
            <person name="Porcel B.M."/>
            <person name="Segurens B."/>
            <person name="Daubin V."/>
            <person name="Anthouard V."/>
            <person name="Aiach N."/>
            <person name="Arnaiz O."/>
            <person name="Billaut A."/>
            <person name="Beisson J."/>
            <person name="Blanc I."/>
            <person name="Bouhouche K."/>
            <person name="Camara F."/>
            <person name="Duharcourt S."/>
            <person name="Guigo R."/>
            <person name="Gogendeau D."/>
            <person name="Katinka M."/>
            <person name="Keller A.-M."/>
            <person name="Kissmehl R."/>
            <person name="Klotz C."/>
            <person name="Koll F."/>
            <person name="Le Moue A."/>
            <person name="Lepere C."/>
            <person name="Malinsky S."/>
            <person name="Nowacki M."/>
            <person name="Nowak J.K."/>
            <person name="Plattner H."/>
            <person name="Poulain J."/>
            <person name="Ruiz F."/>
            <person name="Serrano V."/>
            <person name="Zagulski M."/>
            <person name="Dessen P."/>
            <person name="Betermier M."/>
            <person name="Weissenbach J."/>
            <person name="Scarpelli C."/>
            <person name="Schachter V."/>
            <person name="Sperling L."/>
            <person name="Meyer E."/>
            <person name="Cohen J."/>
            <person name="Wincker P."/>
        </authorList>
    </citation>
    <scope>NUCLEOTIDE SEQUENCE [LARGE SCALE GENOMIC DNA]</scope>
    <source>
        <strain evidence="4 5">Stock d4-2</strain>
    </source>
</reference>
<dbReference type="InterPro" id="IPR014710">
    <property type="entry name" value="RmlC-like_jellyroll"/>
</dbReference>
<accession>A0BQD9</accession>
<evidence type="ECO:0000313" key="4">
    <source>
        <dbReference type="EMBL" id="CAK60756.1"/>
    </source>
</evidence>
<dbReference type="PROSITE" id="PS50042">
    <property type="entry name" value="CNMP_BINDING_3"/>
    <property type="match status" value="1"/>
</dbReference>
<dbReference type="InterPro" id="IPR051413">
    <property type="entry name" value="K/Na_HCN_channel"/>
</dbReference>
<keyword evidence="5" id="KW-1185">Reference proteome</keyword>
<dbReference type="InterPro" id="IPR000595">
    <property type="entry name" value="cNMP-bd_dom"/>
</dbReference>
<dbReference type="GeneID" id="5013938"/>
<dbReference type="GO" id="GO:0003254">
    <property type="term" value="P:regulation of membrane depolarization"/>
    <property type="evidence" value="ECO:0000318"/>
    <property type="project" value="GO_Central"/>
</dbReference>
<dbReference type="PANTHER" id="PTHR45689:SF5">
    <property type="entry name" value="I[[H]] CHANNEL, ISOFORM E"/>
    <property type="match status" value="1"/>
</dbReference>
<dbReference type="OMA" id="GHYILEC"/>
<dbReference type="InParanoid" id="A0BQD9"/>
<sequence length="1077" mass="126081">MSLKIKVFLNSLVSVDGLYFVYHKVQFSKNRGFSNCNDLQNMRFPYSYSVSDYDLEVYNFEERCLDLINCTGNQFYQMLIRKQLLKQVKDQEVVDYNPSHRISQTLQYKNSESIQEEEEHSSLSQICYLKPVFLQTCPQQPIDIQSSEDYKVPTITNIASHKSSDKYHQKSESKKLVIIHNDSSLISSSFGFQSQLLSDYKKKLMIDQGRVKIIVNQIKQKLLNSIHYSKYNDPLVTQEQDDVSPLRYYYFTMYVFISVIISNLLTIIFIPITIVFDGPEIIWQVAFGVKFWTLLQDLYFQRGPYKLLRGKLITNFKDQSRIYLDSFRTISSAAILLFKFNNEMTLMTLILLLVISDLIRTLEVFENIYRSTHYILFTVQLWIAIVVMCTCFLKMFSEEEYSLRFYIAYSISLITQTSNISMEITEQNSLIISVFMLISYLCYVYTLILLFVWIKPGIEIQEEKQKLLKGFVEQFKEKCRNQDLLRRCYSYLDFRIDEDLGRSKDQLTKKLSPALQDEIEISLRTSMIDKIELMTRFSSQFKQQLLYAIEQVTFNPEDNIIIVQQLQYDQEHQSEDLGLYYILKGEVKVQFQGSSLANNKRSVTRLKEGQAFGQYSFISGVPSNISIFSCGVTTLMKLKRSEFLETISNFPQDNELFCMMKDNSCYNQHLFDCYYCKIKGHYILECNHIQYFPQRQNVIEKHLYSIKQVRRTFTRKSNKYLTLKNLVQNQDKAKQVINKQSQDIMSEDLPEASQLPYSENQTYSVSYVSNSMAYQKASQDQQVSNSNVNVDSLEQLNYEQEQQEAIQPPILDSSIKRGRQNSHKTSHRTAGFVGNPQSQNYSTLDKDEKEILQQLQEGQKNDLINQKQPFIQTANRIGPNKLTFQFQKEIASQTANKQEIIRQDFIQQFSYGNLKQSLRQPTNRSHTYTNSYSKDISNYPSSNSRQNKSLRLSSQTKDNGKKTNSANTQSDENKFKQKSQRTGTKQSNLALQSQFQAITSPDNQGYFINDVIFNKFEKMKSYMIYYPHNNYDRVILRQQSFQASGSSNKRKRLFVSPYSIKCFVVSKIRRIQKLINH</sequence>
<dbReference type="CDD" id="cd00038">
    <property type="entry name" value="CAP_ED"/>
    <property type="match status" value="1"/>
</dbReference>
<dbReference type="AlphaFoldDB" id="A0BQD9"/>
<dbReference type="OrthoDB" id="298475at2759"/>
<feature type="transmembrane region" description="Helical" evidence="2">
    <location>
        <begin position="344"/>
        <end position="362"/>
    </location>
</feature>
<organism evidence="4 5">
    <name type="scientific">Paramecium tetraurelia</name>
    <dbReference type="NCBI Taxonomy" id="5888"/>
    <lineage>
        <taxon>Eukaryota</taxon>
        <taxon>Sar</taxon>
        <taxon>Alveolata</taxon>
        <taxon>Ciliophora</taxon>
        <taxon>Intramacronucleata</taxon>
        <taxon>Oligohymenophorea</taxon>
        <taxon>Peniculida</taxon>
        <taxon>Parameciidae</taxon>
        <taxon>Paramecium</taxon>
    </lineage>
</organism>
<feature type="compositionally biased region" description="Basic residues" evidence="1">
    <location>
        <begin position="816"/>
        <end position="827"/>
    </location>
</feature>
<feature type="domain" description="Cyclic nucleotide-binding" evidence="3">
    <location>
        <begin position="533"/>
        <end position="647"/>
    </location>
</feature>
<feature type="transmembrane region" description="Helical" evidence="2">
    <location>
        <begin position="430"/>
        <end position="454"/>
    </location>
</feature>
<protein>
    <recommendedName>
        <fullName evidence="3">Cyclic nucleotide-binding domain-containing protein</fullName>
    </recommendedName>
</protein>
<dbReference type="GO" id="GO:0098855">
    <property type="term" value="C:HCN channel complex"/>
    <property type="evidence" value="ECO:0000318"/>
    <property type="project" value="GO_Central"/>
</dbReference>
<dbReference type="Proteomes" id="UP000000600">
    <property type="component" value="Unassembled WGS sequence"/>
</dbReference>
<feature type="region of interest" description="Disordered" evidence="1">
    <location>
        <begin position="800"/>
        <end position="841"/>
    </location>
</feature>
<keyword evidence="2" id="KW-1133">Transmembrane helix</keyword>
<evidence type="ECO:0000313" key="5">
    <source>
        <dbReference type="Proteomes" id="UP000000600"/>
    </source>
</evidence>
<evidence type="ECO:0000256" key="1">
    <source>
        <dbReference type="SAM" id="MobiDB-lite"/>
    </source>
</evidence>
<dbReference type="InterPro" id="IPR018490">
    <property type="entry name" value="cNMP-bd_dom_sf"/>
</dbReference>
<feature type="compositionally biased region" description="Polar residues" evidence="1">
    <location>
        <begin position="916"/>
        <end position="970"/>
    </location>
</feature>
<dbReference type="PANTHER" id="PTHR45689">
    <property type="entry name" value="I[[H]] CHANNEL, ISOFORM E"/>
    <property type="match status" value="1"/>
</dbReference>
<feature type="region of interest" description="Disordered" evidence="1">
    <location>
        <begin position="916"/>
        <end position="987"/>
    </location>
</feature>
<feature type="transmembrane region" description="Helical" evidence="2">
    <location>
        <begin position="248"/>
        <end position="275"/>
    </location>
</feature>
<dbReference type="EMBL" id="CT868009">
    <property type="protein sequence ID" value="CAK60756.1"/>
    <property type="molecule type" value="Genomic_DNA"/>
</dbReference>
<feature type="transmembrane region" description="Helical" evidence="2">
    <location>
        <begin position="374"/>
        <end position="395"/>
    </location>
</feature>
<dbReference type="KEGG" id="ptm:GSPATT00030985001"/>
<dbReference type="GO" id="GO:0005249">
    <property type="term" value="F:voltage-gated potassium channel activity"/>
    <property type="evidence" value="ECO:0000318"/>
    <property type="project" value="GO_Central"/>
</dbReference>
<name>A0BQD9_PARTE</name>
<proteinExistence type="predicted"/>
<evidence type="ECO:0000256" key="2">
    <source>
        <dbReference type="SAM" id="Phobius"/>
    </source>
</evidence>
<dbReference type="GO" id="GO:0035725">
    <property type="term" value="P:sodium ion transmembrane transport"/>
    <property type="evidence" value="ECO:0000318"/>
    <property type="project" value="GO_Central"/>
</dbReference>
<keyword evidence="2" id="KW-0472">Membrane</keyword>
<dbReference type="Gene3D" id="2.60.120.10">
    <property type="entry name" value="Jelly Rolls"/>
    <property type="match status" value="1"/>
</dbReference>
<dbReference type="GO" id="GO:0071805">
    <property type="term" value="P:potassium ion transmembrane transport"/>
    <property type="evidence" value="ECO:0000318"/>
    <property type="project" value="GO_Central"/>
</dbReference>